<accession>A0A7S1QJM8</accession>
<evidence type="ECO:0000313" key="2">
    <source>
        <dbReference type="EMBL" id="CAD9140822.1"/>
    </source>
</evidence>
<reference evidence="2" key="1">
    <citation type="submission" date="2021-01" db="EMBL/GenBank/DDBJ databases">
        <authorList>
            <person name="Corre E."/>
            <person name="Pelletier E."/>
            <person name="Niang G."/>
            <person name="Scheremetjew M."/>
            <person name="Finn R."/>
            <person name="Kale V."/>
            <person name="Holt S."/>
            <person name="Cochrane G."/>
            <person name="Meng A."/>
            <person name="Brown T."/>
            <person name="Cohen L."/>
        </authorList>
    </citation>
    <scope>NUCLEOTIDE SEQUENCE</scope>
    <source>
        <strain evidence="2">CCAP 1951/1</strain>
    </source>
</reference>
<feature type="signal peptide" evidence="1">
    <location>
        <begin position="1"/>
        <end position="20"/>
    </location>
</feature>
<feature type="chain" id="PRO_5031386460" description="PA domain-containing protein" evidence="1">
    <location>
        <begin position="21"/>
        <end position="185"/>
    </location>
</feature>
<dbReference type="EMBL" id="HBGF01041192">
    <property type="protein sequence ID" value="CAD9140822.1"/>
    <property type="molecule type" value="Transcribed_RNA"/>
</dbReference>
<proteinExistence type="predicted"/>
<protein>
    <recommendedName>
        <fullName evidence="3">PA domain-containing protein</fullName>
    </recommendedName>
</protein>
<dbReference type="Gene3D" id="3.50.30.30">
    <property type="match status" value="1"/>
</dbReference>
<evidence type="ECO:0008006" key="3">
    <source>
        <dbReference type="Google" id="ProtNLM"/>
    </source>
</evidence>
<keyword evidence="1" id="KW-0732">Signal</keyword>
<name>A0A7S1QJM8_NEODS</name>
<gene>
    <name evidence="2" type="ORF">NDES1114_LOCUS27583</name>
</gene>
<organism evidence="2">
    <name type="scientific">Neobodo designis</name>
    <name type="common">Flagellated protozoan</name>
    <name type="synonym">Bodo designis</name>
    <dbReference type="NCBI Taxonomy" id="312471"/>
    <lineage>
        <taxon>Eukaryota</taxon>
        <taxon>Discoba</taxon>
        <taxon>Euglenozoa</taxon>
        <taxon>Kinetoplastea</taxon>
        <taxon>Metakinetoplastina</taxon>
        <taxon>Neobodonida</taxon>
        <taxon>Neobodo</taxon>
    </lineage>
</organism>
<dbReference type="AlphaFoldDB" id="A0A7S1QJM8"/>
<sequence length="185" mass="19578">MRGLVVGMLTIALVCLPTKAYFHVIAPSYLAQSVSVSWGPFGPLPTTADWIRGVVVLPDAGVDGCTPVDALSATVGAADWHPITRHAGSGAWGAVVLLPRGGCTFAAKGRNFQRSVTADGYPVVAVAVHNTAPEDDDVVFITDDGEGNRNRIPTLHLKHSDTLLLREHLRVQRDVPVIVGLGSEL</sequence>
<evidence type="ECO:0000256" key="1">
    <source>
        <dbReference type="SAM" id="SignalP"/>
    </source>
</evidence>